<evidence type="ECO:0000256" key="9">
    <source>
        <dbReference type="NCBIfam" id="TIGR00362"/>
    </source>
</evidence>
<dbReference type="PANTHER" id="PTHR30050:SF2">
    <property type="entry name" value="CHROMOSOMAL REPLICATION INITIATOR PROTEIN DNAA"/>
    <property type="match status" value="1"/>
</dbReference>
<evidence type="ECO:0000259" key="14">
    <source>
        <dbReference type="SMART" id="SM00760"/>
    </source>
</evidence>
<evidence type="ECO:0000256" key="4">
    <source>
        <dbReference type="ARBA" id="ARBA00022741"/>
    </source>
</evidence>
<feature type="binding site" evidence="8">
    <location>
        <position position="178"/>
    </location>
    <ligand>
        <name>ATP</name>
        <dbReference type="ChEBI" id="CHEBI:30616"/>
    </ligand>
</feature>
<comment type="subunit">
    <text evidence="8">Oligomerizes as a right-handed, spiral filament on DNA at oriC.</text>
</comment>
<dbReference type="SMART" id="SM00382">
    <property type="entry name" value="AAA"/>
    <property type="match status" value="1"/>
</dbReference>
<dbReference type="Pfam" id="PF00308">
    <property type="entry name" value="Bac_DnaA"/>
    <property type="match status" value="1"/>
</dbReference>
<feature type="region of interest" description="Domain I, interacts with DnaA modulators" evidence="8">
    <location>
        <begin position="1"/>
        <end position="85"/>
    </location>
</feature>
<dbReference type="Proteomes" id="UP001575105">
    <property type="component" value="Unassembled WGS sequence"/>
</dbReference>
<dbReference type="HAMAP" id="MF_00377">
    <property type="entry name" value="DnaA_bact"/>
    <property type="match status" value="1"/>
</dbReference>
<keyword evidence="16" id="KW-1185">Reference proteome</keyword>
<dbReference type="SMART" id="SM00760">
    <property type="entry name" value="Bac_DnaA_C"/>
    <property type="match status" value="1"/>
</dbReference>
<evidence type="ECO:0000313" key="15">
    <source>
        <dbReference type="EMBL" id="MFA9480128.1"/>
    </source>
</evidence>
<feature type="domain" description="AAA+ ATPase" evidence="13">
    <location>
        <begin position="163"/>
        <end position="297"/>
    </location>
</feature>
<dbReference type="NCBIfam" id="TIGR00362">
    <property type="entry name" value="DnaA"/>
    <property type="match status" value="1"/>
</dbReference>
<evidence type="ECO:0000256" key="6">
    <source>
        <dbReference type="ARBA" id="ARBA00023121"/>
    </source>
</evidence>
<evidence type="ECO:0000256" key="3">
    <source>
        <dbReference type="ARBA" id="ARBA00022705"/>
    </source>
</evidence>
<keyword evidence="2 8" id="KW-0963">Cytoplasm</keyword>
<dbReference type="PANTHER" id="PTHR30050">
    <property type="entry name" value="CHROMOSOMAL REPLICATION INITIATOR PROTEIN DNAA"/>
    <property type="match status" value="1"/>
</dbReference>
<dbReference type="InterPro" id="IPR010921">
    <property type="entry name" value="Trp_repressor/repl_initiator"/>
</dbReference>
<feature type="binding site" evidence="8">
    <location>
        <position position="177"/>
    </location>
    <ligand>
        <name>ATP</name>
        <dbReference type="ChEBI" id="CHEBI:30616"/>
    </ligand>
</feature>
<accession>A0ABV4UC79</accession>
<keyword evidence="3 8" id="KW-0235">DNA replication</keyword>
<dbReference type="CDD" id="cd06571">
    <property type="entry name" value="Bac_DnaA_C"/>
    <property type="match status" value="1"/>
</dbReference>
<dbReference type="InterPro" id="IPR003593">
    <property type="entry name" value="AAA+_ATPase"/>
</dbReference>
<evidence type="ECO:0000256" key="10">
    <source>
        <dbReference type="RuleBase" id="RU000577"/>
    </source>
</evidence>
<comment type="function">
    <text evidence="8 10">Plays an essential role in the initiation and regulation of chromosomal replication. ATP-DnaA binds to the origin of replication (oriC) to initiate formation of the DNA replication initiation complex once per cell cycle. Binds the DnaA box (a 9 base pair repeat at the origin) and separates the double-stranded (ds)DNA. Forms a right-handed helical filament on oriC DNA; dsDNA binds to the exterior of the filament while single-stranded (ss)DNA is stabiized in the filament's interior. The ATP-DnaA-oriC complex binds and stabilizes one strand of the AT-rich DNA unwinding element (DUE), permitting loading of DNA polymerase. After initiation quickly degrades to an ADP-DnaA complex that is not apt for DNA replication. Binds acidic phospholipids.</text>
</comment>
<comment type="subcellular location">
    <subcellularLocation>
        <location evidence="8">Cytoplasm</location>
    </subcellularLocation>
</comment>
<dbReference type="SUPFAM" id="SSF52540">
    <property type="entry name" value="P-loop containing nucleoside triphosphate hydrolases"/>
    <property type="match status" value="1"/>
</dbReference>
<organism evidence="15 16">
    <name type="scientific">Natronomicrosphaera hydrolytica</name>
    <dbReference type="NCBI Taxonomy" id="3242702"/>
    <lineage>
        <taxon>Bacteria</taxon>
        <taxon>Pseudomonadati</taxon>
        <taxon>Planctomycetota</taxon>
        <taxon>Phycisphaerae</taxon>
        <taxon>Phycisphaerales</taxon>
        <taxon>Phycisphaeraceae</taxon>
        <taxon>Natronomicrosphaera</taxon>
    </lineage>
</organism>
<dbReference type="InterPro" id="IPR027417">
    <property type="entry name" value="P-loop_NTPase"/>
</dbReference>
<comment type="caution">
    <text evidence="15">The sequence shown here is derived from an EMBL/GenBank/DDBJ whole genome shotgun (WGS) entry which is preliminary data.</text>
</comment>
<reference evidence="15 16" key="1">
    <citation type="submission" date="2024-08" db="EMBL/GenBank/DDBJ databases">
        <title>Whole-genome sequencing of halo(alkali)philic microorganisms from hypersaline lakes.</title>
        <authorList>
            <person name="Sorokin D.Y."/>
            <person name="Merkel A.Y."/>
            <person name="Messina E."/>
            <person name="Yakimov M."/>
        </authorList>
    </citation>
    <scope>NUCLEOTIDE SEQUENCE [LARGE SCALE GENOMIC DNA]</scope>
    <source>
        <strain evidence="15 16">AB-hyl4</strain>
    </source>
</reference>
<evidence type="ECO:0000256" key="11">
    <source>
        <dbReference type="RuleBase" id="RU004227"/>
    </source>
</evidence>
<dbReference type="EMBL" id="JBGUBD010000016">
    <property type="protein sequence ID" value="MFA9480128.1"/>
    <property type="molecule type" value="Genomic_DNA"/>
</dbReference>
<feature type="binding site" evidence="8">
    <location>
        <position position="176"/>
    </location>
    <ligand>
        <name>ATP</name>
        <dbReference type="ChEBI" id="CHEBI:30616"/>
    </ligand>
</feature>
<evidence type="ECO:0000256" key="5">
    <source>
        <dbReference type="ARBA" id="ARBA00022840"/>
    </source>
</evidence>
<feature type="domain" description="Chromosomal replication initiator DnaA C-terminal" evidence="14">
    <location>
        <begin position="381"/>
        <end position="450"/>
    </location>
</feature>
<name>A0ABV4UC79_9BACT</name>
<evidence type="ECO:0000259" key="13">
    <source>
        <dbReference type="SMART" id="SM00382"/>
    </source>
</evidence>
<evidence type="ECO:0000256" key="2">
    <source>
        <dbReference type="ARBA" id="ARBA00022490"/>
    </source>
</evidence>
<evidence type="ECO:0000256" key="7">
    <source>
        <dbReference type="ARBA" id="ARBA00023125"/>
    </source>
</evidence>
<evidence type="ECO:0000256" key="1">
    <source>
        <dbReference type="ARBA" id="ARBA00006583"/>
    </source>
</evidence>
<dbReference type="InterPro" id="IPR018312">
    <property type="entry name" value="Chromosome_initiator_DnaA_CS"/>
</dbReference>
<dbReference type="PROSITE" id="PS01008">
    <property type="entry name" value="DNAA"/>
    <property type="match status" value="1"/>
</dbReference>
<dbReference type="InterPro" id="IPR020591">
    <property type="entry name" value="Chromosome_initiator_DnaA-like"/>
</dbReference>
<comment type="caution">
    <text evidence="8">Lacks conserved residue(s) required for the propagation of feature annotation.</text>
</comment>
<comment type="domain">
    <text evidence="8">Domain I is involved in oligomerization and binding regulators, domain II is flexibile and of varying length in different bacteria, domain III forms the AAA+ region, while domain IV binds dsDNA.</text>
</comment>
<dbReference type="PRINTS" id="PR00051">
    <property type="entry name" value="DNAA"/>
</dbReference>
<keyword evidence="5 8" id="KW-0067">ATP-binding</keyword>
<protein>
    <recommendedName>
        <fullName evidence="8 9">Chromosomal replication initiator protein DnaA</fullName>
    </recommendedName>
</protein>
<dbReference type="InterPro" id="IPR024633">
    <property type="entry name" value="DnaA_N_dom"/>
</dbReference>
<comment type="similarity">
    <text evidence="1 8 11">Belongs to the DnaA family.</text>
</comment>
<dbReference type="Pfam" id="PF11638">
    <property type="entry name" value="DnaA_N"/>
    <property type="match status" value="1"/>
</dbReference>
<dbReference type="Gene3D" id="3.40.50.300">
    <property type="entry name" value="P-loop containing nucleotide triphosphate hydrolases"/>
    <property type="match status" value="1"/>
</dbReference>
<dbReference type="Pfam" id="PF08299">
    <property type="entry name" value="Bac_DnaA_C"/>
    <property type="match status" value="1"/>
</dbReference>
<dbReference type="InterPro" id="IPR001957">
    <property type="entry name" value="Chromosome_initiator_DnaA"/>
</dbReference>
<feature type="region of interest" description="Domain III, AAA+ region" evidence="8">
    <location>
        <begin position="130"/>
        <end position="346"/>
    </location>
</feature>
<keyword evidence="7 8" id="KW-0238">DNA-binding</keyword>
<feature type="binding site" evidence="8">
    <location>
        <position position="174"/>
    </location>
    <ligand>
        <name>ATP</name>
        <dbReference type="ChEBI" id="CHEBI:30616"/>
    </ligand>
</feature>
<proteinExistence type="inferred from homology"/>
<dbReference type="Gene3D" id="3.30.300.180">
    <property type="match status" value="1"/>
</dbReference>
<keyword evidence="6 8" id="KW-0446">Lipid-binding</keyword>
<feature type="region of interest" description="Disordered" evidence="12">
    <location>
        <begin position="86"/>
        <end position="130"/>
    </location>
</feature>
<dbReference type="CDD" id="cd00009">
    <property type="entry name" value="AAA"/>
    <property type="match status" value="1"/>
</dbReference>
<dbReference type="InterPro" id="IPR038454">
    <property type="entry name" value="DnaA_N_sf"/>
</dbReference>
<gene>
    <name evidence="8 15" type="primary">dnaA</name>
    <name evidence="15" type="ORF">ACERK3_17795</name>
</gene>
<keyword evidence="4 8" id="KW-0547">Nucleotide-binding</keyword>
<sequence>MTTATSPDIAPRIAARLARTIGPRRYAMWFEQSARFTCDHDQQTLRVAVPSRFIADWIERNFRKQLADAAQQELGQPLEIDLQVTPDHFPDQRAPQAGAQQSDAPDSPTRNNPSSPKPQPPTLPRKTQAARHLRRSLSEFIVGPSNELAHAAACRLADADIEPTGPLFLHGGCGLGKTHLLQGIAKRLFDQQPDARVHYTTGEQFTNDYITAVRANKLDAFRKRIRQLDLLAVDDIHFIANKQATQQEFLHSFDQIELCGARVVLASDSHPKVIKQFSEALVSRCVRGLVVQIAQPDTATRERLIEALAKRRRLAIAPEVVQTLARRTRGSVREIEGTLTKLQAMAAINNPKTATPNVVGHALVHQLFNHDADLAPTRPVRFETVIETVCERLGVDRAEVLGRSRSQLAVLGRTLTIHLTRDLTSMSYPEIARAMGNRNHSTVITAAKRILGQLEANPNTPVPTETQADSLRDLVDDLRQTLRRA</sequence>
<feature type="region of interest" description="Domain IV, binds dsDNA" evidence="8">
    <location>
        <begin position="347"/>
        <end position="485"/>
    </location>
</feature>
<evidence type="ECO:0000313" key="16">
    <source>
        <dbReference type="Proteomes" id="UP001575105"/>
    </source>
</evidence>
<dbReference type="InterPro" id="IPR013317">
    <property type="entry name" value="DnaA_dom"/>
</dbReference>
<dbReference type="InterPro" id="IPR013159">
    <property type="entry name" value="DnaA_C"/>
</dbReference>
<dbReference type="Gene3D" id="1.10.1750.10">
    <property type="match status" value="1"/>
</dbReference>
<dbReference type="Gene3D" id="1.10.8.60">
    <property type="match status" value="1"/>
</dbReference>
<dbReference type="RefSeq" id="WP_425347052.1">
    <property type="nucleotide sequence ID" value="NZ_JBGUBD010000016.1"/>
</dbReference>
<dbReference type="SUPFAM" id="SSF48295">
    <property type="entry name" value="TrpR-like"/>
    <property type="match status" value="1"/>
</dbReference>
<evidence type="ECO:0000256" key="8">
    <source>
        <dbReference type="HAMAP-Rule" id="MF_00377"/>
    </source>
</evidence>
<evidence type="ECO:0000256" key="12">
    <source>
        <dbReference type="SAM" id="MobiDB-lite"/>
    </source>
</evidence>